<sequence>MELHSDKRWVRCSLGPAFAPRAPPGWHCRRRRRLHRFRFTVPAFWFPRSLPPIVGLSAMAQLCGTALSLPKRCTGAAQAYWPRGALGANHSAIPCPSGAVHSAHNLPRLSGTQHWRVQQQL</sequence>
<evidence type="ECO:0000313" key="2">
    <source>
        <dbReference type="Proteomes" id="UP000247810"/>
    </source>
</evidence>
<dbReference type="Proteomes" id="UP000247810">
    <property type="component" value="Unassembled WGS sequence"/>
</dbReference>
<protein>
    <submittedName>
        <fullName evidence="1">Uncharacterized protein</fullName>
    </submittedName>
</protein>
<dbReference type="EMBL" id="KZ825853">
    <property type="protein sequence ID" value="PYH95418.1"/>
    <property type="molecule type" value="Genomic_DNA"/>
</dbReference>
<accession>A0A319E481</accession>
<dbReference type="AlphaFoldDB" id="A0A319E481"/>
<reference evidence="1 2" key="1">
    <citation type="submission" date="2018-02" db="EMBL/GenBank/DDBJ databases">
        <title>The genomes of Aspergillus section Nigri reveals drivers in fungal speciation.</title>
        <authorList>
            <consortium name="DOE Joint Genome Institute"/>
            <person name="Vesth T.C."/>
            <person name="Nybo J."/>
            <person name="Theobald S."/>
            <person name="Brandl J."/>
            <person name="Frisvad J.C."/>
            <person name="Nielsen K.F."/>
            <person name="Lyhne E.K."/>
            <person name="Kogle M.E."/>
            <person name="Kuo A."/>
            <person name="Riley R."/>
            <person name="Clum A."/>
            <person name="Nolan M."/>
            <person name="Lipzen A."/>
            <person name="Salamov A."/>
            <person name="Henrissat B."/>
            <person name="Wiebenga A."/>
            <person name="De vries R.P."/>
            <person name="Grigoriev I.V."/>
            <person name="Mortensen U.H."/>
            <person name="Andersen M.R."/>
            <person name="Baker S.E."/>
        </authorList>
    </citation>
    <scope>NUCLEOTIDE SEQUENCE [LARGE SCALE GENOMIC DNA]</scope>
    <source>
        <strain evidence="1 2">CBS 707.79</strain>
    </source>
</reference>
<name>A0A319E481_9EURO</name>
<keyword evidence="2" id="KW-1185">Reference proteome</keyword>
<proteinExistence type="predicted"/>
<dbReference type="VEuPathDB" id="FungiDB:BO71DRAFT_202260"/>
<evidence type="ECO:0000313" key="1">
    <source>
        <dbReference type="EMBL" id="PYH95418.1"/>
    </source>
</evidence>
<organism evidence="1 2">
    <name type="scientific">Aspergillus ellipticus CBS 707.79</name>
    <dbReference type="NCBI Taxonomy" id="1448320"/>
    <lineage>
        <taxon>Eukaryota</taxon>
        <taxon>Fungi</taxon>
        <taxon>Dikarya</taxon>
        <taxon>Ascomycota</taxon>
        <taxon>Pezizomycotina</taxon>
        <taxon>Eurotiomycetes</taxon>
        <taxon>Eurotiomycetidae</taxon>
        <taxon>Eurotiales</taxon>
        <taxon>Aspergillaceae</taxon>
        <taxon>Aspergillus</taxon>
        <taxon>Aspergillus subgen. Circumdati</taxon>
    </lineage>
</organism>
<gene>
    <name evidence="1" type="ORF">BO71DRAFT_202260</name>
</gene>